<keyword evidence="3" id="KW-1185">Reference proteome</keyword>
<evidence type="ECO:0000259" key="1">
    <source>
        <dbReference type="Pfam" id="PF20109"/>
    </source>
</evidence>
<sequence length="62" mass="7087">MTDDAAWQPSAAYLYVLHLKGPNLAWEFLRRNPHYRADWSRAVHGTGDVAHWGLSFPGRPEP</sequence>
<reference evidence="2 3" key="1">
    <citation type="submission" date="2023-04" db="EMBL/GenBank/DDBJ databases">
        <title>Luteimonas sp. M1R5S59.</title>
        <authorList>
            <person name="Sun J.-Q."/>
        </authorList>
    </citation>
    <scope>NUCLEOTIDE SEQUENCE [LARGE SCALE GENOMIC DNA]</scope>
    <source>
        <strain evidence="2 3">M1R5S59</strain>
    </source>
</reference>
<dbReference type="Proteomes" id="UP001156873">
    <property type="component" value="Unassembled WGS sequence"/>
</dbReference>
<dbReference type="EMBL" id="JARXRO010000020">
    <property type="protein sequence ID" value="MDH5835334.1"/>
    <property type="molecule type" value="Genomic_DNA"/>
</dbReference>
<name>A0ABT6JXM8_9GAMM</name>
<dbReference type="RefSeq" id="WP_280580071.1">
    <property type="nucleotide sequence ID" value="NZ_JARXRO010000020.1"/>
</dbReference>
<accession>A0ABT6JXM8</accession>
<protein>
    <submittedName>
        <fullName evidence="2">DUF6499 domain-containing protein</fullName>
    </submittedName>
</protein>
<dbReference type="InterPro" id="IPR045465">
    <property type="entry name" value="Trans_reg_dom"/>
</dbReference>
<evidence type="ECO:0000313" key="2">
    <source>
        <dbReference type="EMBL" id="MDH5835334.1"/>
    </source>
</evidence>
<proteinExistence type="predicted"/>
<dbReference type="Pfam" id="PF20109">
    <property type="entry name" value="Trans_reg_dom"/>
    <property type="match status" value="1"/>
</dbReference>
<evidence type="ECO:0000313" key="3">
    <source>
        <dbReference type="Proteomes" id="UP001156873"/>
    </source>
</evidence>
<feature type="domain" description="Transcriptional regulator-like" evidence="1">
    <location>
        <begin position="7"/>
        <end position="57"/>
    </location>
</feature>
<comment type="caution">
    <text evidence="2">The sequence shown here is derived from an EMBL/GenBank/DDBJ whole genome shotgun (WGS) entry which is preliminary data.</text>
</comment>
<gene>
    <name evidence="2" type="ORF">QFW81_15580</name>
</gene>
<organism evidence="2 3">
    <name type="scientific">Luteimonas kalidii</name>
    <dbReference type="NCBI Taxonomy" id="3042025"/>
    <lineage>
        <taxon>Bacteria</taxon>
        <taxon>Pseudomonadati</taxon>
        <taxon>Pseudomonadota</taxon>
        <taxon>Gammaproteobacteria</taxon>
        <taxon>Lysobacterales</taxon>
        <taxon>Lysobacteraceae</taxon>
        <taxon>Luteimonas</taxon>
    </lineage>
</organism>